<dbReference type="Proteomes" id="UP000284379">
    <property type="component" value="Unassembled WGS sequence"/>
</dbReference>
<organism evidence="1 2">
    <name type="scientific">Bacteroides nordii</name>
    <dbReference type="NCBI Taxonomy" id="291645"/>
    <lineage>
        <taxon>Bacteria</taxon>
        <taxon>Pseudomonadati</taxon>
        <taxon>Bacteroidota</taxon>
        <taxon>Bacteroidia</taxon>
        <taxon>Bacteroidales</taxon>
        <taxon>Bacteroidaceae</taxon>
        <taxon>Bacteroides</taxon>
    </lineage>
</organism>
<accession>A0A413VQR7</accession>
<name>A0A413VQR7_9BACE</name>
<dbReference type="InterPro" id="IPR045724">
    <property type="entry name" value="DUF6078"/>
</dbReference>
<dbReference type="Pfam" id="PF19555">
    <property type="entry name" value="DUF6078"/>
    <property type="match status" value="1"/>
</dbReference>
<comment type="caution">
    <text evidence="1">The sequence shown here is derived from an EMBL/GenBank/DDBJ whole genome shotgun (WGS) entry which is preliminary data.</text>
</comment>
<gene>
    <name evidence="1" type="ORF">DW888_08625</name>
</gene>
<dbReference type="RefSeq" id="WP_002562115.1">
    <property type="nucleotide sequence ID" value="NZ_CABJFV010000005.1"/>
</dbReference>
<evidence type="ECO:0000313" key="2">
    <source>
        <dbReference type="Proteomes" id="UP000284379"/>
    </source>
</evidence>
<proteinExistence type="predicted"/>
<evidence type="ECO:0000313" key="1">
    <source>
        <dbReference type="EMBL" id="RHB35903.1"/>
    </source>
</evidence>
<dbReference type="GeneID" id="69501236"/>
<protein>
    <submittedName>
        <fullName evidence="1">Uncharacterized protein</fullName>
    </submittedName>
</protein>
<dbReference type="EMBL" id="QSGO01000005">
    <property type="protein sequence ID" value="RHB35903.1"/>
    <property type="molecule type" value="Genomic_DNA"/>
</dbReference>
<dbReference type="AlphaFoldDB" id="A0A413VQR7"/>
<sequence length="145" mass="17127">MKTNFDYNSVPDNFTHCLNKQCSHAADCLRHQVALHIPSERDTINIVNPVYAAANGGENCSFFKVDQLLRYASGIMHLLDKIPHSDAIVIKQQMLEHFGRNAYYRFRRKEQLITPSEQKYIRQLFRKKGITDEPIYDEYVERYEW</sequence>
<reference evidence="1 2" key="1">
    <citation type="submission" date="2018-08" db="EMBL/GenBank/DDBJ databases">
        <title>A genome reference for cultivated species of the human gut microbiota.</title>
        <authorList>
            <person name="Zou Y."/>
            <person name="Xue W."/>
            <person name="Luo G."/>
        </authorList>
    </citation>
    <scope>NUCLEOTIDE SEQUENCE [LARGE SCALE GENOMIC DNA]</scope>
    <source>
        <strain evidence="1 2">AM40-30BH</strain>
    </source>
</reference>